<evidence type="ECO:0000313" key="3">
    <source>
        <dbReference type="Proteomes" id="UP000077521"/>
    </source>
</evidence>
<reference evidence="2" key="2">
    <citation type="journal article" date="2019" name="IMA Fungus">
        <title>Genome sequencing and comparison of five Tilletia species to identify candidate genes for the detection of regulated species infecting wheat.</title>
        <authorList>
            <person name="Nguyen H.D.T."/>
            <person name="Sultana T."/>
            <person name="Kesanakurti P."/>
            <person name="Hambleton S."/>
        </authorList>
    </citation>
    <scope>NUCLEOTIDE SEQUENCE</scope>
    <source>
        <strain evidence="2">DAOMC 236416</strain>
    </source>
</reference>
<dbReference type="EMBL" id="LWDF02001220">
    <property type="protein sequence ID" value="KAE8239824.1"/>
    <property type="molecule type" value="Genomic_DNA"/>
</dbReference>
<dbReference type="Pfam" id="PF07727">
    <property type="entry name" value="RVT_2"/>
    <property type="match status" value="1"/>
</dbReference>
<dbReference type="SUPFAM" id="SSF56672">
    <property type="entry name" value="DNA/RNA polymerases"/>
    <property type="match status" value="1"/>
</dbReference>
<reference evidence="2" key="1">
    <citation type="submission" date="2016-04" db="EMBL/GenBank/DDBJ databases">
        <authorList>
            <person name="Nguyen H.D."/>
            <person name="Samba Siva P."/>
            <person name="Cullis J."/>
            <person name="Levesque C.A."/>
            <person name="Hambleton S."/>
        </authorList>
    </citation>
    <scope>NUCLEOTIDE SEQUENCE</scope>
    <source>
        <strain evidence="2">DAOMC 236416</strain>
    </source>
</reference>
<organism evidence="2 3">
    <name type="scientific">Tilletia indica</name>
    <dbReference type="NCBI Taxonomy" id="43049"/>
    <lineage>
        <taxon>Eukaryota</taxon>
        <taxon>Fungi</taxon>
        <taxon>Dikarya</taxon>
        <taxon>Basidiomycota</taxon>
        <taxon>Ustilaginomycotina</taxon>
        <taxon>Exobasidiomycetes</taxon>
        <taxon>Tilletiales</taxon>
        <taxon>Tilletiaceae</taxon>
        <taxon>Tilletia</taxon>
    </lineage>
</organism>
<sequence length="216" mass="23962">MDIHQIDYETAYLNATLKNQIFMLPSEGMDLLGHDLLQHDALGLMLALYGLKQSGHEWHRVLKEALSTIGFAPSKIDLTMFVRGGDQPALLLVYVYDILVLAPPGGGIEEVKKELLALFKRTQLGSAHHCLGIRIVRDDKRGTITLDQGRYAEEVLARFGMSDFRPVETPMCPKTSLQKSVEGEARCDITKYQAFIGCLAYLAQGTRPDRAVAVST</sequence>
<accession>A0A8T8SGG8</accession>
<dbReference type="InterPro" id="IPR013103">
    <property type="entry name" value="RVT_2"/>
</dbReference>
<name>A0A8T8SGG8_9BASI</name>
<dbReference type="Proteomes" id="UP000077521">
    <property type="component" value="Unassembled WGS sequence"/>
</dbReference>
<comment type="caution">
    <text evidence="2">The sequence shown here is derived from an EMBL/GenBank/DDBJ whole genome shotgun (WGS) entry which is preliminary data.</text>
</comment>
<proteinExistence type="predicted"/>
<dbReference type="InterPro" id="IPR043502">
    <property type="entry name" value="DNA/RNA_pol_sf"/>
</dbReference>
<gene>
    <name evidence="2" type="ORF">A4X13_0g8052</name>
</gene>
<feature type="domain" description="Reverse transcriptase Ty1/copia-type" evidence="1">
    <location>
        <begin position="3"/>
        <end position="172"/>
    </location>
</feature>
<keyword evidence="3" id="KW-1185">Reference proteome</keyword>
<evidence type="ECO:0000259" key="1">
    <source>
        <dbReference type="Pfam" id="PF07727"/>
    </source>
</evidence>
<dbReference type="AlphaFoldDB" id="A0A8T8SGG8"/>
<evidence type="ECO:0000313" key="2">
    <source>
        <dbReference type="EMBL" id="KAE8239824.1"/>
    </source>
</evidence>
<protein>
    <recommendedName>
        <fullName evidence="1">Reverse transcriptase Ty1/copia-type domain-containing protein</fullName>
    </recommendedName>
</protein>